<keyword evidence="3" id="KW-1185">Reference proteome</keyword>
<evidence type="ECO:0000313" key="2">
    <source>
        <dbReference type="EMBL" id="GAA6167247.1"/>
    </source>
</evidence>
<name>A0ABQ0A6H4_9GAMM</name>
<feature type="transmembrane region" description="Helical" evidence="1">
    <location>
        <begin position="51"/>
        <end position="72"/>
    </location>
</feature>
<reference evidence="2 3" key="1">
    <citation type="submission" date="2024-04" db="EMBL/GenBank/DDBJ databases">
        <title>Draft genome sequence of Sessilibacter corallicola NBRC 116591.</title>
        <authorList>
            <person name="Miyakawa T."/>
            <person name="Kusuya Y."/>
            <person name="Miura T."/>
        </authorList>
    </citation>
    <scope>NUCLEOTIDE SEQUENCE [LARGE SCALE GENOMIC DNA]</scope>
    <source>
        <strain evidence="2 3">KU-00831-HH</strain>
    </source>
</reference>
<evidence type="ECO:0000256" key="1">
    <source>
        <dbReference type="SAM" id="Phobius"/>
    </source>
</evidence>
<proteinExistence type="predicted"/>
<keyword evidence="1" id="KW-1133">Transmembrane helix</keyword>
<comment type="caution">
    <text evidence="2">The sequence shown here is derived from an EMBL/GenBank/DDBJ whole genome shotgun (WGS) entry which is preliminary data.</text>
</comment>
<sequence length="174" mass="19352">MNMTNDQNKLTDDQLDNMLSQLHKNPPELEADLWPGIEQKLPKQTHWWQHASGFSIAASLFVCVLSLGYSVFLHQDNNQLRTQLATAVTSDILTPQNNTQAAISAIPVSLGNQSCSESPEEAVIRENLLIIEMALVQIKTALKESPNDPTLNKRLLDLSKQQINLVNRANTIAL</sequence>
<keyword evidence="1" id="KW-0472">Membrane</keyword>
<keyword evidence="1" id="KW-0812">Transmembrane</keyword>
<gene>
    <name evidence="2" type="ORF">NBRC116591_10570</name>
</gene>
<accession>A0ABQ0A6H4</accession>
<dbReference type="EMBL" id="BAABWN010000003">
    <property type="protein sequence ID" value="GAA6167247.1"/>
    <property type="molecule type" value="Genomic_DNA"/>
</dbReference>
<dbReference type="Proteomes" id="UP001465153">
    <property type="component" value="Unassembled WGS sequence"/>
</dbReference>
<organism evidence="2 3">
    <name type="scientific">Sessilibacter corallicola</name>
    <dbReference type="NCBI Taxonomy" id="2904075"/>
    <lineage>
        <taxon>Bacteria</taxon>
        <taxon>Pseudomonadati</taxon>
        <taxon>Pseudomonadota</taxon>
        <taxon>Gammaproteobacteria</taxon>
        <taxon>Cellvibrionales</taxon>
        <taxon>Cellvibrionaceae</taxon>
        <taxon>Sessilibacter</taxon>
    </lineage>
</organism>
<protein>
    <recommendedName>
        <fullName evidence="4">Anti-sigma factor</fullName>
    </recommendedName>
</protein>
<evidence type="ECO:0000313" key="3">
    <source>
        <dbReference type="Proteomes" id="UP001465153"/>
    </source>
</evidence>
<evidence type="ECO:0008006" key="4">
    <source>
        <dbReference type="Google" id="ProtNLM"/>
    </source>
</evidence>